<dbReference type="CDD" id="cd18785">
    <property type="entry name" value="SF2_C"/>
    <property type="match status" value="1"/>
</dbReference>
<sequence>RLLTDYQVVIMAVDHNQLAKVEACPPSMVGTTKIDEGMLASHIGLAKAMNKFDLRKVITFHSTIEKSRKFVKHHKEIAKWAGQSINNIELCTYVSGEMSAANRSKELNRLKSIKSGRGIIANARCLSEGADVPSLDAVAFIDPKKSQIDIIQAIGRAIRKSDGKRKSTIVVPIFIDKEYDSADKPSNSKFNVVWKILLALRSHDEVLADDLDKMRKDTAKNIHVSMKKATCGKVLVVTPSGDPNIGRHIEAQLLEHSTASWEFWYGLLEEYYNIKGNSLVPQEYVDRFNRRLGTWVQRQRCYKSRLSNDVIEKLKTVDFVWDAGDFRWEKKYKLGECKTDDP</sequence>
<dbReference type="GO" id="GO:0005829">
    <property type="term" value="C:cytosol"/>
    <property type="evidence" value="ECO:0007669"/>
    <property type="project" value="TreeGrafter"/>
</dbReference>
<evidence type="ECO:0000259" key="1">
    <source>
        <dbReference type="PROSITE" id="PS51194"/>
    </source>
</evidence>
<gene>
    <name evidence="2" type="ORF">LCGC14_2342470</name>
</gene>
<dbReference type="EMBL" id="LAZR01033920">
    <property type="protein sequence ID" value="KKL46749.1"/>
    <property type="molecule type" value="Genomic_DNA"/>
</dbReference>
<comment type="caution">
    <text evidence="2">The sequence shown here is derived from an EMBL/GenBank/DDBJ whole genome shotgun (WGS) entry which is preliminary data.</text>
</comment>
<dbReference type="InterPro" id="IPR027417">
    <property type="entry name" value="P-loop_NTPase"/>
</dbReference>
<dbReference type="PANTHER" id="PTHR47396:SF1">
    <property type="entry name" value="ATP-DEPENDENT HELICASE IRC3-RELATED"/>
    <property type="match status" value="1"/>
</dbReference>
<organism evidence="2">
    <name type="scientific">marine sediment metagenome</name>
    <dbReference type="NCBI Taxonomy" id="412755"/>
    <lineage>
        <taxon>unclassified sequences</taxon>
        <taxon>metagenomes</taxon>
        <taxon>ecological metagenomes</taxon>
    </lineage>
</organism>
<dbReference type="SMART" id="SM00490">
    <property type="entry name" value="HELICc"/>
    <property type="match status" value="1"/>
</dbReference>
<dbReference type="InterPro" id="IPR005114">
    <property type="entry name" value="Helicase_assoc"/>
</dbReference>
<dbReference type="Gene3D" id="6.10.140.530">
    <property type="match status" value="1"/>
</dbReference>
<protein>
    <recommendedName>
        <fullName evidence="1">Helicase C-terminal domain-containing protein</fullName>
    </recommendedName>
</protein>
<evidence type="ECO:0000313" key="2">
    <source>
        <dbReference type="EMBL" id="KKL46749.1"/>
    </source>
</evidence>
<dbReference type="PANTHER" id="PTHR47396">
    <property type="entry name" value="TYPE I RESTRICTION ENZYME ECOKI R PROTEIN"/>
    <property type="match status" value="1"/>
</dbReference>
<feature type="non-terminal residue" evidence="2">
    <location>
        <position position="1"/>
    </location>
</feature>
<accession>A0A0F9CCH9</accession>
<dbReference type="PROSITE" id="PS51194">
    <property type="entry name" value="HELICASE_CTER"/>
    <property type="match status" value="1"/>
</dbReference>
<feature type="domain" description="Helicase C-terminal" evidence="1">
    <location>
        <begin position="44"/>
        <end position="215"/>
    </location>
</feature>
<reference evidence="2" key="1">
    <citation type="journal article" date="2015" name="Nature">
        <title>Complex archaea that bridge the gap between prokaryotes and eukaryotes.</title>
        <authorList>
            <person name="Spang A."/>
            <person name="Saw J.H."/>
            <person name="Jorgensen S.L."/>
            <person name="Zaremba-Niedzwiedzka K."/>
            <person name="Martijn J."/>
            <person name="Lind A.E."/>
            <person name="van Eijk R."/>
            <person name="Schleper C."/>
            <person name="Guy L."/>
            <person name="Ettema T.J."/>
        </authorList>
    </citation>
    <scope>NUCLEOTIDE SEQUENCE</scope>
</reference>
<dbReference type="InterPro" id="IPR001650">
    <property type="entry name" value="Helicase_C-like"/>
</dbReference>
<dbReference type="Pfam" id="PF00271">
    <property type="entry name" value="Helicase_C"/>
    <property type="match status" value="1"/>
</dbReference>
<dbReference type="Pfam" id="PF03457">
    <property type="entry name" value="HA"/>
    <property type="match status" value="1"/>
</dbReference>
<dbReference type="SUPFAM" id="SSF52540">
    <property type="entry name" value="P-loop containing nucleoside triphosphate hydrolases"/>
    <property type="match status" value="1"/>
</dbReference>
<dbReference type="Gene3D" id="3.40.50.300">
    <property type="entry name" value="P-loop containing nucleotide triphosphate hydrolases"/>
    <property type="match status" value="1"/>
</dbReference>
<dbReference type="InterPro" id="IPR050742">
    <property type="entry name" value="Helicase_Restrict-Modif_Enz"/>
</dbReference>
<name>A0A0F9CCH9_9ZZZZ</name>
<dbReference type="AlphaFoldDB" id="A0A0F9CCH9"/>
<proteinExistence type="predicted"/>